<dbReference type="SUPFAM" id="SSF53955">
    <property type="entry name" value="Lysozyme-like"/>
    <property type="match status" value="1"/>
</dbReference>
<dbReference type="EMBL" id="JBHSRI010000020">
    <property type="protein sequence ID" value="MFC6040352.1"/>
    <property type="molecule type" value="Genomic_DNA"/>
</dbReference>
<dbReference type="InterPro" id="IPR001119">
    <property type="entry name" value="SLH_dom"/>
</dbReference>
<name>A0ABW1LAW0_9BACL</name>
<feature type="domain" description="SLH" evidence="2">
    <location>
        <begin position="147"/>
        <end position="205"/>
    </location>
</feature>
<dbReference type="RefSeq" id="WP_377734762.1">
    <property type="nucleotide sequence ID" value="NZ_JBHSRI010000020.1"/>
</dbReference>
<dbReference type="Gene3D" id="1.10.530.10">
    <property type="match status" value="1"/>
</dbReference>
<protein>
    <submittedName>
        <fullName evidence="3">S-layer homology domain-containing protein</fullName>
    </submittedName>
</protein>
<dbReference type="Proteomes" id="UP001596170">
    <property type="component" value="Unassembled WGS sequence"/>
</dbReference>
<evidence type="ECO:0000256" key="1">
    <source>
        <dbReference type="SAM" id="SignalP"/>
    </source>
</evidence>
<feature type="signal peptide" evidence="1">
    <location>
        <begin position="1"/>
        <end position="24"/>
    </location>
</feature>
<dbReference type="PROSITE" id="PS51272">
    <property type="entry name" value="SLH"/>
    <property type="match status" value="3"/>
</dbReference>
<comment type="caution">
    <text evidence="3">The sequence shown here is derived from an EMBL/GenBank/DDBJ whole genome shotgun (WGS) entry which is preliminary data.</text>
</comment>
<evidence type="ECO:0000259" key="2">
    <source>
        <dbReference type="PROSITE" id="PS51272"/>
    </source>
</evidence>
<dbReference type="PANTHER" id="PTHR43308:SF5">
    <property type="entry name" value="S-LAYER PROTEIN _ PEPTIDOGLYCAN ENDO-BETA-N-ACETYLGLUCOSAMINIDASE"/>
    <property type="match status" value="1"/>
</dbReference>
<dbReference type="PANTHER" id="PTHR43308">
    <property type="entry name" value="OUTER MEMBRANE PROTEIN ALPHA-RELATED"/>
    <property type="match status" value="1"/>
</dbReference>
<keyword evidence="4" id="KW-1185">Reference proteome</keyword>
<feature type="chain" id="PRO_5047501112" evidence="1">
    <location>
        <begin position="25"/>
        <end position="478"/>
    </location>
</feature>
<accession>A0ABW1LAW0</accession>
<dbReference type="InterPro" id="IPR023346">
    <property type="entry name" value="Lysozyme-like_dom_sf"/>
</dbReference>
<keyword evidence="1" id="KW-0732">Signal</keyword>
<dbReference type="InterPro" id="IPR051465">
    <property type="entry name" value="Cell_Envelope_Struct_Comp"/>
</dbReference>
<reference evidence="4" key="1">
    <citation type="journal article" date="2019" name="Int. J. Syst. Evol. Microbiol.">
        <title>The Global Catalogue of Microorganisms (GCM) 10K type strain sequencing project: providing services to taxonomists for standard genome sequencing and annotation.</title>
        <authorList>
            <consortium name="The Broad Institute Genomics Platform"/>
            <consortium name="The Broad Institute Genome Sequencing Center for Infectious Disease"/>
            <person name="Wu L."/>
            <person name="Ma J."/>
        </authorList>
    </citation>
    <scope>NUCLEOTIDE SEQUENCE [LARGE SCALE GENOMIC DNA]</scope>
    <source>
        <strain evidence="4">CCUG 54527</strain>
    </source>
</reference>
<sequence>MKKFYILLFSFVLILVGNVGQANAAGFTDVKPGDSFYKEMMYLDGEDIISGYTDGRFGPSDTVTRGQAAMMIAKTLDLNTAPSDTKFSDVKSDYFASGAIQSAAIAGILSGTTDGKFLPKKPVTRGEMAIFIARAFELTDEELISFTDVGISKTSYSSIRKILAAGVTAGYTATKFRPDELIERQQFSAFLARAMSDQFRLDVDVCGYVPEPGENPDRQTVNCLLTKEALKANIPPEIVKAVATVENGSWKQFELNGDPLVTEDGGIGIMQITTTEGYDVDRLKNEISYNIYAGVDMLSKNFKRTVLPSVGEKNPADLESWYFAVMAYNGTKATNSPFVKSTGLRNDGAYQEKVFRSLNITTHIDSIDMSADDFIYLANNNIDFQQSHFPIVGNVTTLSKEMFEDKDTVRYEGNGLRPQPGTKPDLYVTKTTTQETITIVGGLVYDNNNPYNTFGWYPAKVMRNGDPVFGYIASTLIQ</sequence>
<dbReference type="Pfam" id="PF01464">
    <property type="entry name" value="SLT"/>
    <property type="match status" value="1"/>
</dbReference>
<organism evidence="3 4">
    <name type="scientific">Paenisporosarcina macmurdoensis</name>
    <dbReference type="NCBI Taxonomy" id="212659"/>
    <lineage>
        <taxon>Bacteria</taxon>
        <taxon>Bacillati</taxon>
        <taxon>Bacillota</taxon>
        <taxon>Bacilli</taxon>
        <taxon>Bacillales</taxon>
        <taxon>Caryophanaceae</taxon>
        <taxon>Paenisporosarcina</taxon>
    </lineage>
</organism>
<evidence type="ECO:0000313" key="4">
    <source>
        <dbReference type="Proteomes" id="UP001596170"/>
    </source>
</evidence>
<dbReference type="InterPro" id="IPR008258">
    <property type="entry name" value="Transglycosylase_SLT_dom_1"/>
</dbReference>
<gene>
    <name evidence="3" type="ORF">ACFPYN_13055</name>
</gene>
<feature type="domain" description="SLH" evidence="2">
    <location>
        <begin position="83"/>
        <end position="146"/>
    </location>
</feature>
<feature type="domain" description="SLH" evidence="2">
    <location>
        <begin position="23"/>
        <end position="82"/>
    </location>
</feature>
<dbReference type="Pfam" id="PF00395">
    <property type="entry name" value="SLH"/>
    <property type="match status" value="3"/>
</dbReference>
<proteinExistence type="predicted"/>
<evidence type="ECO:0000313" key="3">
    <source>
        <dbReference type="EMBL" id="MFC6040352.1"/>
    </source>
</evidence>